<comment type="caution">
    <text evidence="1">The sequence shown here is derived from an EMBL/GenBank/DDBJ whole genome shotgun (WGS) entry which is preliminary data.</text>
</comment>
<sequence length="128" mass="13949">MAFTYDSTLPTNKDKVRLKIRDTDTVDATRQLFQDTEIDFFISEAGSDLNLAAAGALDSIAANAALLAKMQKIGDYSINSTAMAAAVMKIAAHYRSLSEQAPAFGFAEQTLSGFSYWDIVINELQREG</sequence>
<organism evidence="1">
    <name type="scientific">marine sediment metagenome</name>
    <dbReference type="NCBI Taxonomy" id="412755"/>
    <lineage>
        <taxon>unclassified sequences</taxon>
        <taxon>metagenomes</taxon>
        <taxon>ecological metagenomes</taxon>
    </lineage>
</organism>
<accession>A0A0F9AVQ5</accession>
<protein>
    <submittedName>
        <fullName evidence="1">Uncharacterized protein</fullName>
    </submittedName>
</protein>
<name>A0A0F9AVQ5_9ZZZZ</name>
<dbReference type="EMBL" id="LAZR01040824">
    <property type="protein sequence ID" value="KKL13525.1"/>
    <property type="molecule type" value="Genomic_DNA"/>
</dbReference>
<proteinExistence type="predicted"/>
<reference evidence="1" key="1">
    <citation type="journal article" date="2015" name="Nature">
        <title>Complex archaea that bridge the gap between prokaryotes and eukaryotes.</title>
        <authorList>
            <person name="Spang A."/>
            <person name="Saw J.H."/>
            <person name="Jorgensen S.L."/>
            <person name="Zaremba-Niedzwiedzka K."/>
            <person name="Martijn J."/>
            <person name="Lind A.E."/>
            <person name="van Eijk R."/>
            <person name="Schleper C."/>
            <person name="Guy L."/>
            <person name="Ettema T.J."/>
        </authorList>
    </citation>
    <scope>NUCLEOTIDE SEQUENCE</scope>
</reference>
<evidence type="ECO:0000313" key="1">
    <source>
        <dbReference type="EMBL" id="KKL13525.1"/>
    </source>
</evidence>
<gene>
    <name evidence="1" type="ORF">LCGC14_2524900</name>
</gene>
<dbReference type="AlphaFoldDB" id="A0A0F9AVQ5"/>